<dbReference type="GO" id="GO:0004771">
    <property type="term" value="F:sterol ester esterase activity"/>
    <property type="evidence" value="ECO:0007669"/>
    <property type="project" value="UniProtKB-EC"/>
</dbReference>
<comment type="similarity">
    <text evidence="2">Belongs to the AB hydrolase superfamily. LDAH family.</text>
</comment>
<comment type="subcellular location">
    <subcellularLocation>
        <location evidence="1">Lipid droplet</location>
    </subcellularLocation>
</comment>
<proteinExistence type="inferred from homology"/>
<keyword evidence="5" id="KW-0378">Hydrolase</keyword>
<accession>A0A8J2LZR5</accession>
<dbReference type="AlphaFoldDB" id="A0A8J2LZR5"/>
<dbReference type="GO" id="GO:0019915">
    <property type="term" value="P:lipid storage"/>
    <property type="evidence" value="ECO:0007669"/>
    <property type="project" value="InterPro"/>
</dbReference>
<dbReference type="InterPro" id="IPR029058">
    <property type="entry name" value="AB_hydrolase_fold"/>
</dbReference>
<dbReference type="SUPFAM" id="SSF53474">
    <property type="entry name" value="alpha/beta-Hydrolases"/>
    <property type="match status" value="1"/>
</dbReference>
<dbReference type="Gene3D" id="3.40.50.1820">
    <property type="entry name" value="alpha/beta hydrolase"/>
    <property type="match status" value="1"/>
</dbReference>
<keyword evidence="4" id="KW-0551">Lipid droplet</keyword>
<comment type="catalytic activity">
    <reaction evidence="8">
        <text>a cholesterol ester + H2O = cholesterol + a fatty acid + H(+)</text>
        <dbReference type="Rhea" id="RHEA:36403"/>
        <dbReference type="ChEBI" id="CHEBI:15377"/>
        <dbReference type="ChEBI" id="CHEBI:15378"/>
        <dbReference type="ChEBI" id="CHEBI:16113"/>
        <dbReference type="ChEBI" id="CHEBI:17002"/>
        <dbReference type="ChEBI" id="CHEBI:28868"/>
        <dbReference type="EC" id="3.1.1.13"/>
    </reaction>
    <physiologicalReaction direction="left-to-right" evidence="8">
        <dbReference type="Rhea" id="RHEA:36404"/>
    </physiologicalReaction>
</comment>
<evidence type="ECO:0000256" key="2">
    <source>
        <dbReference type="ARBA" id="ARBA00008300"/>
    </source>
</evidence>
<dbReference type="InterPro" id="IPR019363">
    <property type="entry name" value="LDAH"/>
</dbReference>
<dbReference type="PANTHER" id="PTHR13390:SF0">
    <property type="entry name" value="LIPID DROPLET-ASSOCIATED HYDROLASE"/>
    <property type="match status" value="1"/>
</dbReference>
<evidence type="ECO:0000256" key="7">
    <source>
        <dbReference type="ARBA" id="ARBA00039150"/>
    </source>
</evidence>
<dbReference type="GO" id="GO:0005811">
    <property type="term" value="C:lipid droplet"/>
    <property type="evidence" value="ECO:0007669"/>
    <property type="project" value="UniProtKB-SubCell"/>
</dbReference>
<evidence type="ECO:0000313" key="9">
    <source>
        <dbReference type="EMBL" id="CAG9536408.1"/>
    </source>
</evidence>
<gene>
    <name evidence="9" type="ORF">CJOHNSTONI_LOCUS6331</name>
</gene>
<dbReference type="EMBL" id="CAKAEH010001450">
    <property type="protein sequence ID" value="CAG9536408.1"/>
    <property type="molecule type" value="Genomic_DNA"/>
</dbReference>
<evidence type="ECO:0000256" key="1">
    <source>
        <dbReference type="ARBA" id="ARBA00004502"/>
    </source>
</evidence>
<evidence type="ECO:0000256" key="5">
    <source>
        <dbReference type="ARBA" id="ARBA00022801"/>
    </source>
</evidence>
<dbReference type="OrthoDB" id="448051at2759"/>
<organism evidence="9 10">
    <name type="scientific">Cercopithifilaria johnstoni</name>
    <dbReference type="NCBI Taxonomy" id="2874296"/>
    <lineage>
        <taxon>Eukaryota</taxon>
        <taxon>Metazoa</taxon>
        <taxon>Ecdysozoa</taxon>
        <taxon>Nematoda</taxon>
        <taxon>Chromadorea</taxon>
        <taxon>Rhabditida</taxon>
        <taxon>Spirurina</taxon>
        <taxon>Spiruromorpha</taxon>
        <taxon>Filarioidea</taxon>
        <taxon>Onchocercidae</taxon>
        <taxon>Cercopithifilaria</taxon>
    </lineage>
</organism>
<evidence type="ECO:0000256" key="4">
    <source>
        <dbReference type="ARBA" id="ARBA00022677"/>
    </source>
</evidence>
<evidence type="ECO:0000256" key="3">
    <source>
        <dbReference type="ARBA" id="ARBA00019242"/>
    </source>
</evidence>
<dbReference type="Pfam" id="PF10230">
    <property type="entry name" value="LIDHydrolase"/>
    <property type="match status" value="1"/>
</dbReference>
<dbReference type="EC" id="3.1.1.13" evidence="7"/>
<reference evidence="9" key="1">
    <citation type="submission" date="2021-09" db="EMBL/GenBank/DDBJ databases">
        <authorList>
            <consortium name="Pathogen Informatics"/>
        </authorList>
    </citation>
    <scope>NUCLEOTIDE SEQUENCE</scope>
</reference>
<dbReference type="Proteomes" id="UP000746747">
    <property type="component" value="Unassembled WGS sequence"/>
</dbReference>
<comment type="caution">
    <text evidence="9">The sequence shown here is derived from an EMBL/GenBank/DDBJ whole genome shotgun (WGS) entry which is preliminary data.</text>
</comment>
<name>A0A8J2LZR5_9BILA</name>
<evidence type="ECO:0000256" key="8">
    <source>
        <dbReference type="ARBA" id="ARBA00049527"/>
    </source>
</evidence>
<evidence type="ECO:0000256" key="6">
    <source>
        <dbReference type="ARBA" id="ARBA00031924"/>
    </source>
</evidence>
<keyword evidence="10" id="KW-1185">Reference proteome</keyword>
<evidence type="ECO:0000313" key="10">
    <source>
        <dbReference type="Proteomes" id="UP000746747"/>
    </source>
</evidence>
<dbReference type="PANTHER" id="PTHR13390">
    <property type="entry name" value="LIPASE"/>
    <property type="match status" value="1"/>
</dbReference>
<protein>
    <recommendedName>
        <fullName evidence="3">Lipid droplet-associated hydrolase</fullName>
        <ecNumber evidence="7">3.1.1.13</ecNumber>
    </recommendedName>
    <alternativeName>
        <fullName evidence="6">Lipid droplet-associated serine hydrolase</fullName>
    </alternativeName>
</protein>
<sequence length="327" mass="37576">METGKGIWRIVSWLPVAGRFTRVSFLGNGLKYDPVMLLSNFTGLIILMIPGNPGNEQFYDHFGQLVLSKILRISEGNSLFCTISHLNHVPMPREYSEMSSSNCSDRISLSDQIKHKFNFCLQYLAKRTKLILIGHSIGSYLMLRILPDLLKHEFNVIRCIALFPTIERMAESPNGERLLPWLKKFRKWDGVLQIALSWLRYLPNSVKGRICTFLMTNHGDCFPPCILQSAIEIIDVDVIRNIIFMAVDELLTVSNLDESLLRYSDRCRFLYGTVDQWSPLCYSLEMQKRLGKDIVTIDNKKCEHAFVLNHGEVVAYEVTNWIAECYG</sequence>